<dbReference type="InterPro" id="IPR036890">
    <property type="entry name" value="HATPase_C_sf"/>
</dbReference>
<dbReference type="Pfam" id="PF13675">
    <property type="entry name" value="PilJ"/>
    <property type="match status" value="1"/>
</dbReference>
<dbReference type="Gene3D" id="1.20.120.160">
    <property type="entry name" value="HPT domain"/>
    <property type="match status" value="1"/>
</dbReference>
<evidence type="ECO:0000259" key="19">
    <source>
        <dbReference type="PROSITE" id="PS50894"/>
    </source>
</evidence>
<dbReference type="InterPro" id="IPR001789">
    <property type="entry name" value="Sig_transdc_resp-reg_receiver"/>
</dbReference>
<dbReference type="CDD" id="cd00082">
    <property type="entry name" value="HisKA"/>
    <property type="match status" value="1"/>
</dbReference>
<keyword evidence="6 15" id="KW-0597">Phosphoprotein</keyword>
<keyword evidence="8 16" id="KW-0812">Transmembrane</keyword>
<accession>A0A518K7Z6</accession>
<evidence type="ECO:0000256" key="15">
    <source>
        <dbReference type="PROSITE-ProRule" id="PRU00169"/>
    </source>
</evidence>
<feature type="domain" description="Histidine kinase" evidence="17">
    <location>
        <begin position="242"/>
        <end position="467"/>
    </location>
</feature>
<feature type="domain" description="HPt" evidence="19">
    <location>
        <begin position="623"/>
        <end position="716"/>
    </location>
</feature>
<evidence type="ECO:0000256" key="3">
    <source>
        <dbReference type="ARBA" id="ARBA00012438"/>
    </source>
</evidence>
<dbReference type="PROSITE" id="PS50110">
    <property type="entry name" value="RESPONSE_REGULATORY"/>
    <property type="match status" value="1"/>
</dbReference>
<keyword evidence="7 20" id="KW-0808">Transferase</keyword>
<keyword evidence="10" id="KW-0547">Nucleotide-binding</keyword>
<dbReference type="Pfam" id="PF01627">
    <property type="entry name" value="Hpt"/>
    <property type="match status" value="1"/>
</dbReference>
<evidence type="ECO:0000256" key="10">
    <source>
        <dbReference type="ARBA" id="ARBA00022840"/>
    </source>
</evidence>
<dbReference type="SMART" id="SM00387">
    <property type="entry name" value="HATPase_c"/>
    <property type="match status" value="1"/>
</dbReference>
<evidence type="ECO:0000256" key="13">
    <source>
        <dbReference type="ARBA" id="ARBA00023136"/>
    </source>
</evidence>
<dbReference type="Proteomes" id="UP000316426">
    <property type="component" value="Chromosome"/>
</dbReference>
<evidence type="ECO:0000256" key="12">
    <source>
        <dbReference type="ARBA" id="ARBA00023012"/>
    </source>
</evidence>
<keyword evidence="21" id="KW-1185">Reference proteome</keyword>
<evidence type="ECO:0000256" key="4">
    <source>
        <dbReference type="ARBA" id="ARBA00022475"/>
    </source>
</evidence>
<feature type="modified residue" description="Phosphohistidine" evidence="14">
    <location>
        <position position="662"/>
    </location>
</feature>
<comment type="subcellular location">
    <subcellularLocation>
        <location evidence="2">Cell inner membrane</location>
        <topology evidence="2">Multi-pass membrane protein</topology>
    </subcellularLocation>
</comment>
<keyword evidence="13 16" id="KW-0472">Membrane</keyword>
<dbReference type="CDD" id="cd17546">
    <property type="entry name" value="REC_hyHK_CKI1_RcsC-like"/>
    <property type="match status" value="1"/>
</dbReference>
<dbReference type="Pfam" id="PF00072">
    <property type="entry name" value="Response_reg"/>
    <property type="match status" value="1"/>
</dbReference>
<name>A0A518K7Z6_9BACT</name>
<dbReference type="SUPFAM" id="SSF47226">
    <property type="entry name" value="Histidine-containing phosphotransfer domain, HPT domain"/>
    <property type="match status" value="1"/>
</dbReference>
<dbReference type="SMART" id="SM00388">
    <property type="entry name" value="HisKA"/>
    <property type="match status" value="1"/>
</dbReference>
<dbReference type="EMBL" id="CP036349">
    <property type="protein sequence ID" value="QDV73923.1"/>
    <property type="molecule type" value="Genomic_DNA"/>
</dbReference>
<dbReference type="InterPro" id="IPR005467">
    <property type="entry name" value="His_kinase_dom"/>
</dbReference>
<dbReference type="SMART" id="SM00448">
    <property type="entry name" value="REC"/>
    <property type="match status" value="1"/>
</dbReference>
<evidence type="ECO:0000256" key="2">
    <source>
        <dbReference type="ARBA" id="ARBA00004429"/>
    </source>
</evidence>
<keyword evidence="5" id="KW-0997">Cell inner membrane</keyword>
<dbReference type="PROSITE" id="PS50109">
    <property type="entry name" value="HIS_KIN"/>
    <property type="match status" value="1"/>
</dbReference>
<dbReference type="GO" id="GO:0000155">
    <property type="term" value="F:phosphorelay sensor kinase activity"/>
    <property type="evidence" value="ECO:0007669"/>
    <property type="project" value="InterPro"/>
</dbReference>
<dbReference type="GO" id="GO:0005886">
    <property type="term" value="C:plasma membrane"/>
    <property type="evidence" value="ECO:0007669"/>
    <property type="project" value="UniProtKB-SubCell"/>
</dbReference>
<dbReference type="Gene3D" id="3.30.565.10">
    <property type="entry name" value="Histidine kinase-like ATPase, C-terminal domain"/>
    <property type="match status" value="1"/>
</dbReference>
<dbReference type="PANTHER" id="PTHR43047">
    <property type="entry name" value="TWO-COMPONENT HISTIDINE PROTEIN KINASE"/>
    <property type="match status" value="1"/>
</dbReference>
<evidence type="ECO:0000259" key="17">
    <source>
        <dbReference type="PROSITE" id="PS50109"/>
    </source>
</evidence>
<dbReference type="InterPro" id="IPR036097">
    <property type="entry name" value="HisK_dim/P_sf"/>
</dbReference>
<keyword evidence="9 20" id="KW-0418">Kinase</keyword>
<evidence type="ECO:0000256" key="14">
    <source>
        <dbReference type="PROSITE-ProRule" id="PRU00110"/>
    </source>
</evidence>
<evidence type="ECO:0000256" key="1">
    <source>
        <dbReference type="ARBA" id="ARBA00000085"/>
    </source>
</evidence>
<dbReference type="AlphaFoldDB" id="A0A518K7Z6"/>
<dbReference type="FunFam" id="1.10.287.130:FF:000001">
    <property type="entry name" value="Two-component sensor histidine kinase"/>
    <property type="match status" value="1"/>
</dbReference>
<dbReference type="Gene3D" id="1.10.287.130">
    <property type="match status" value="1"/>
</dbReference>
<dbReference type="CDD" id="cd16922">
    <property type="entry name" value="HATPase_EvgS-ArcB-TorS-like"/>
    <property type="match status" value="1"/>
</dbReference>
<evidence type="ECO:0000256" key="8">
    <source>
        <dbReference type="ARBA" id="ARBA00022692"/>
    </source>
</evidence>
<organism evidence="20 21">
    <name type="scientific">Botrimarina mediterranea</name>
    <dbReference type="NCBI Taxonomy" id="2528022"/>
    <lineage>
        <taxon>Bacteria</taxon>
        <taxon>Pseudomonadati</taxon>
        <taxon>Planctomycetota</taxon>
        <taxon>Planctomycetia</taxon>
        <taxon>Pirellulales</taxon>
        <taxon>Lacipirellulaceae</taxon>
        <taxon>Botrimarina</taxon>
    </lineage>
</organism>
<dbReference type="InterPro" id="IPR029095">
    <property type="entry name" value="NarX-like_N"/>
</dbReference>
<evidence type="ECO:0000256" key="16">
    <source>
        <dbReference type="SAM" id="Phobius"/>
    </source>
</evidence>
<dbReference type="InterPro" id="IPR008207">
    <property type="entry name" value="Sig_transdc_His_kin_Hpt_dom"/>
</dbReference>
<evidence type="ECO:0000256" key="7">
    <source>
        <dbReference type="ARBA" id="ARBA00022679"/>
    </source>
</evidence>
<dbReference type="PRINTS" id="PR00344">
    <property type="entry name" value="BCTRLSENSOR"/>
</dbReference>
<gene>
    <name evidence="20" type="primary">luxQ_4</name>
    <name evidence="20" type="ORF">Spa11_21220</name>
</gene>
<keyword evidence="11 16" id="KW-1133">Transmembrane helix</keyword>
<evidence type="ECO:0000313" key="20">
    <source>
        <dbReference type="EMBL" id="QDV73923.1"/>
    </source>
</evidence>
<evidence type="ECO:0000259" key="18">
    <source>
        <dbReference type="PROSITE" id="PS50110"/>
    </source>
</evidence>
<feature type="transmembrane region" description="Helical" evidence="16">
    <location>
        <begin position="12"/>
        <end position="32"/>
    </location>
</feature>
<reference evidence="20 21" key="1">
    <citation type="submission" date="2019-02" db="EMBL/GenBank/DDBJ databases">
        <title>Deep-cultivation of Planctomycetes and their phenomic and genomic characterization uncovers novel biology.</title>
        <authorList>
            <person name="Wiegand S."/>
            <person name="Jogler M."/>
            <person name="Boedeker C."/>
            <person name="Pinto D."/>
            <person name="Vollmers J."/>
            <person name="Rivas-Marin E."/>
            <person name="Kohn T."/>
            <person name="Peeters S.H."/>
            <person name="Heuer A."/>
            <person name="Rast P."/>
            <person name="Oberbeckmann S."/>
            <person name="Bunk B."/>
            <person name="Jeske O."/>
            <person name="Meyerdierks A."/>
            <person name="Storesund J.E."/>
            <person name="Kallscheuer N."/>
            <person name="Luecker S."/>
            <person name="Lage O.M."/>
            <person name="Pohl T."/>
            <person name="Merkel B.J."/>
            <person name="Hornburger P."/>
            <person name="Mueller R.-W."/>
            <person name="Bruemmer F."/>
            <person name="Labrenz M."/>
            <person name="Spormann A.M."/>
            <person name="Op den Camp H."/>
            <person name="Overmann J."/>
            <person name="Amann R."/>
            <person name="Jetten M.S.M."/>
            <person name="Mascher T."/>
            <person name="Medema M.H."/>
            <person name="Devos D.P."/>
            <person name="Kaster A.-K."/>
            <person name="Ovreas L."/>
            <person name="Rohde M."/>
            <person name="Galperin M.Y."/>
            <person name="Jogler C."/>
        </authorList>
    </citation>
    <scope>NUCLEOTIDE SEQUENCE [LARGE SCALE GENOMIC DNA]</scope>
    <source>
        <strain evidence="20 21">Spa11</strain>
    </source>
</reference>
<dbReference type="Gene3D" id="3.40.50.2300">
    <property type="match status" value="1"/>
</dbReference>
<keyword evidence="4" id="KW-1003">Cell membrane</keyword>
<feature type="modified residue" description="4-aspartylphosphate" evidence="15">
    <location>
        <position position="539"/>
    </location>
</feature>
<dbReference type="InterPro" id="IPR011006">
    <property type="entry name" value="CheY-like_superfamily"/>
</dbReference>
<protein>
    <recommendedName>
        <fullName evidence="3">histidine kinase</fullName>
        <ecNumber evidence="3">2.7.13.3</ecNumber>
    </recommendedName>
</protein>
<dbReference type="KEGG" id="bmei:Spa11_21220"/>
<feature type="domain" description="Response regulatory" evidence="18">
    <location>
        <begin position="490"/>
        <end position="608"/>
    </location>
</feature>
<evidence type="ECO:0000256" key="9">
    <source>
        <dbReference type="ARBA" id="ARBA00022777"/>
    </source>
</evidence>
<dbReference type="InterPro" id="IPR004358">
    <property type="entry name" value="Sig_transdc_His_kin-like_C"/>
</dbReference>
<proteinExistence type="predicted"/>
<keyword evidence="10" id="KW-0067">ATP-binding</keyword>
<evidence type="ECO:0000313" key="21">
    <source>
        <dbReference type="Proteomes" id="UP000316426"/>
    </source>
</evidence>
<dbReference type="FunFam" id="3.30.565.10:FF:000010">
    <property type="entry name" value="Sensor histidine kinase RcsC"/>
    <property type="match status" value="1"/>
</dbReference>
<comment type="catalytic activity">
    <reaction evidence="1">
        <text>ATP + protein L-histidine = ADP + protein N-phospho-L-histidine.</text>
        <dbReference type="EC" id="2.7.13.3"/>
    </reaction>
</comment>
<dbReference type="Pfam" id="PF02518">
    <property type="entry name" value="HATPase_c"/>
    <property type="match status" value="1"/>
</dbReference>
<dbReference type="InterPro" id="IPR036641">
    <property type="entry name" value="HPT_dom_sf"/>
</dbReference>
<dbReference type="SUPFAM" id="SSF47384">
    <property type="entry name" value="Homodimeric domain of signal transducing histidine kinase"/>
    <property type="match status" value="1"/>
</dbReference>
<dbReference type="EC" id="2.7.13.3" evidence="3"/>
<dbReference type="Pfam" id="PF00512">
    <property type="entry name" value="HisKA"/>
    <property type="match status" value="1"/>
</dbReference>
<dbReference type="PANTHER" id="PTHR43047:SF64">
    <property type="entry name" value="HISTIDINE KINASE CONTAINING CHEY-HOMOLOGOUS RECEIVER DOMAIN AND PAS DOMAIN-RELATED"/>
    <property type="match status" value="1"/>
</dbReference>
<evidence type="ECO:0000256" key="5">
    <source>
        <dbReference type="ARBA" id="ARBA00022519"/>
    </source>
</evidence>
<evidence type="ECO:0000256" key="6">
    <source>
        <dbReference type="ARBA" id="ARBA00022553"/>
    </source>
</evidence>
<keyword evidence="12" id="KW-0902">Two-component regulatory system</keyword>
<dbReference type="InterPro" id="IPR003594">
    <property type="entry name" value="HATPase_dom"/>
</dbReference>
<dbReference type="SUPFAM" id="SSF52172">
    <property type="entry name" value="CheY-like"/>
    <property type="match status" value="1"/>
</dbReference>
<dbReference type="SUPFAM" id="SSF55874">
    <property type="entry name" value="ATPase domain of HSP90 chaperone/DNA topoisomerase II/histidine kinase"/>
    <property type="match status" value="1"/>
</dbReference>
<dbReference type="InterPro" id="IPR003661">
    <property type="entry name" value="HisK_dim/P_dom"/>
</dbReference>
<dbReference type="PROSITE" id="PS50894">
    <property type="entry name" value="HPT"/>
    <property type="match status" value="1"/>
</dbReference>
<feature type="transmembrane region" description="Helical" evidence="16">
    <location>
        <begin position="183"/>
        <end position="201"/>
    </location>
</feature>
<sequence length="728" mass="79626">MESTAGARRLTLLYIAALSTVAILTIGAQLLVQWQLENSQSDSHVINLAGRQRMLSQRLAKSSLQLQASSGNDIQDIKDEVATALSEWQTNHIGLQRGDTEIGLKGQLSPQLTKLFDDVRPHYDAIRIAAHEIQVATPESNATASIRRIQEHEAAFLSGMDAIVSRFVFEAERRVSRLRNSEVALLALTLLVLTAEGLFIFKPAVRQIKHVVGRLEGIGARLAVAKEQAESANEAKTRFLANVSHELRTPMTAVLGMTELARETEDPEKRNKYLGIVEEAGQSLLRLLSDLIDTAKIEAAELEIREIPFRPSEVLRQVIDLMRPLALEKGLALRSDYDDCGDLCSESKVLGDEQRLMQVLINLVGNAIKYTDAGYVELSLNISSSSLQSQKIIWTVRDSGVGIEEKDRSRLFEPFFQAHSSPKSSQGGAGLGLSICQKIIDALGGSIELVSEVGQGTTARVAIDLPIVLKSNTAPTSEFKEVESFAAPLDVLVIEDSSFNQLLLTEWLERAGHRVSIASSGVDAIAEFESNGADVVVTDYRLGPLNGAETAQRIRAIALARACPSPPVICVTGDIDATAMLPGQDAFDAVAMKPIRCEELYRLIEQAMPGGRVSTLGRDADSMSDFHRELAAELSRLVPVQLAELCEALVRRDFKSISLLAHRLRGQVTYFEQPDAERTLRQLEQAARVEDSHRCHPLVDELKAQLEELLGLLTPAAIGEKIDNATSC</sequence>
<evidence type="ECO:0000256" key="11">
    <source>
        <dbReference type="ARBA" id="ARBA00022989"/>
    </source>
</evidence>